<dbReference type="EMBL" id="JAXCGZ010017636">
    <property type="protein sequence ID" value="KAK7067858.1"/>
    <property type="molecule type" value="Genomic_DNA"/>
</dbReference>
<name>A0AAN8WS64_HALRR</name>
<evidence type="ECO:0000313" key="2">
    <source>
        <dbReference type="Proteomes" id="UP001381693"/>
    </source>
</evidence>
<dbReference type="Proteomes" id="UP001381693">
    <property type="component" value="Unassembled WGS sequence"/>
</dbReference>
<accession>A0AAN8WS64</accession>
<dbReference type="AlphaFoldDB" id="A0AAN8WS64"/>
<keyword evidence="2" id="KW-1185">Reference proteome</keyword>
<protein>
    <submittedName>
        <fullName evidence="1">Uncharacterized protein</fullName>
    </submittedName>
</protein>
<evidence type="ECO:0000313" key="1">
    <source>
        <dbReference type="EMBL" id="KAK7067858.1"/>
    </source>
</evidence>
<sequence length="141" mass="15492">MSHLPADMWRHEGFRGCVFDLRVAPRLSGPWTALRLAHATNVKECGTDECNQHNCQNGGRCVELGATISKIDKNSYASGVSAQLDGKGLYAISQVTYVMREKVLATLEHPACSVDQHHLAFVKSAKVVLFVKMTWGPNVPI</sequence>
<proteinExistence type="predicted"/>
<gene>
    <name evidence="1" type="ORF">SK128_010503</name>
</gene>
<reference evidence="1 2" key="1">
    <citation type="submission" date="2023-11" db="EMBL/GenBank/DDBJ databases">
        <title>Halocaridina rubra genome assembly.</title>
        <authorList>
            <person name="Smith C."/>
        </authorList>
    </citation>
    <scope>NUCLEOTIDE SEQUENCE [LARGE SCALE GENOMIC DNA]</scope>
    <source>
        <strain evidence="1">EP-1</strain>
        <tissue evidence="1">Whole</tissue>
    </source>
</reference>
<organism evidence="1 2">
    <name type="scientific">Halocaridina rubra</name>
    <name type="common">Hawaiian red shrimp</name>
    <dbReference type="NCBI Taxonomy" id="373956"/>
    <lineage>
        <taxon>Eukaryota</taxon>
        <taxon>Metazoa</taxon>
        <taxon>Ecdysozoa</taxon>
        <taxon>Arthropoda</taxon>
        <taxon>Crustacea</taxon>
        <taxon>Multicrustacea</taxon>
        <taxon>Malacostraca</taxon>
        <taxon>Eumalacostraca</taxon>
        <taxon>Eucarida</taxon>
        <taxon>Decapoda</taxon>
        <taxon>Pleocyemata</taxon>
        <taxon>Caridea</taxon>
        <taxon>Atyoidea</taxon>
        <taxon>Atyidae</taxon>
        <taxon>Halocaridina</taxon>
    </lineage>
</organism>
<comment type="caution">
    <text evidence="1">The sequence shown here is derived from an EMBL/GenBank/DDBJ whole genome shotgun (WGS) entry which is preliminary data.</text>
</comment>